<evidence type="ECO:0000313" key="2">
    <source>
        <dbReference type="Proteomes" id="UP000812287"/>
    </source>
</evidence>
<organism evidence="1 2">
    <name type="scientific">Guyanagaster necrorhizus</name>
    <dbReference type="NCBI Taxonomy" id="856835"/>
    <lineage>
        <taxon>Eukaryota</taxon>
        <taxon>Fungi</taxon>
        <taxon>Dikarya</taxon>
        <taxon>Basidiomycota</taxon>
        <taxon>Agaricomycotina</taxon>
        <taxon>Agaricomycetes</taxon>
        <taxon>Agaricomycetidae</taxon>
        <taxon>Agaricales</taxon>
        <taxon>Marasmiineae</taxon>
        <taxon>Physalacriaceae</taxon>
        <taxon>Guyanagaster</taxon>
    </lineage>
</organism>
<accession>A0A9P7VUC3</accession>
<keyword evidence="2" id="KW-1185">Reference proteome</keyword>
<gene>
    <name evidence="1" type="ORF">BT62DRAFT_932377</name>
</gene>
<proteinExistence type="predicted"/>
<name>A0A9P7VUC3_9AGAR</name>
<reference evidence="1" key="1">
    <citation type="submission" date="2020-11" db="EMBL/GenBank/DDBJ databases">
        <title>Adaptations for nitrogen fixation in a non-lichenized fungal sporocarp promotes dispersal by wood-feeding termites.</title>
        <authorList>
            <consortium name="DOE Joint Genome Institute"/>
            <person name="Koch R.A."/>
            <person name="Yoon G."/>
            <person name="Arayal U."/>
            <person name="Lail K."/>
            <person name="Amirebrahimi M."/>
            <person name="Labutti K."/>
            <person name="Lipzen A."/>
            <person name="Riley R."/>
            <person name="Barry K."/>
            <person name="Henrissat B."/>
            <person name="Grigoriev I.V."/>
            <person name="Herr J.R."/>
            <person name="Aime M.C."/>
        </authorList>
    </citation>
    <scope>NUCLEOTIDE SEQUENCE</scope>
    <source>
        <strain evidence="1">MCA 3950</strain>
    </source>
</reference>
<dbReference type="GeneID" id="66108643"/>
<evidence type="ECO:0000313" key="1">
    <source>
        <dbReference type="EMBL" id="KAG7446036.1"/>
    </source>
</evidence>
<dbReference type="Proteomes" id="UP000812287">
    <property type="component" value="Unassembled WGS sequence"/>
</dbReference>
<dbReference type="EMBL" id="MU250535">
    <property type="protein sequence ID" value="KAG7446036.1"/>
    <property type="molecule type" value="Genomic_DNA"/>
</dbReference>
<sequence length="139" mass="16387">MERPATQRGPSPSHLYRIRDLVKILHLPDDWRVSFKSDVDAVQNDQNFKDLLRYYLDLCNEVGTSYDKERHLYCPHTDVCNRVIDVAQMQPGTKVSDDDIIEFFRMDPYLYLGSRSYQKVWPRQRKVFAAVCSWVASCH</sequence>
<dbReference type="OrthoDB" id="5569250at2759"/>
<protein>
    <submittedName>
        <fullName evidence="1">Uncharacterized protein</fullName>
    </submittedName>
</protein>
<comment type="caution">
    <text evidence="1">The sequence shown here is derived from an EMBL/GenBank/DDBJ whole genome shotgun (WGS) entry which is preliminary data.</text>
</comment>
<dbReference type="AlphaFoldDB" id="A0A9P7VUC3"/>
<dbReference type="RefSeq" id="XP_043039536.1">
    <property type="nucleotide sequence ID" value="XM_043186346.1"/>
</dbReference>